<reference evidence="1" key="1">
    <citation type="submission" date="2014-05" db="EMBL/GenBank/DDBJ databases">
        <authorList>
            <person name="Chronopoulou M."/>
        </authorList>
    </citation>
    <scope>NUCLEOTIDE SEQUENCE</scope>
    <source>
        <tissue evidence="1">Whole organism</tissue>
    </source>
</reference>
<name>A0A0K2UXW2_LEPSM</name>
<sequence>MRRLALTLIFSISMWIKNYLI</sequence>
<proteinExistence type="predicted"/>
<evidence type="ECO:0000313" key="1">
    <source>
        <dbReference type="EMBL" id="CDW42551.1"/>
    </source>
</evidence>
<accession>A0A0K2UXW2</accession>
<dbReference type="EMBL" id="HACA01025190">
    <property type="protein sequence ID" value="CDW42551.1"/>
    <property type="molecule type" value="Transcribed_RNA"/>
</dbReference>
<protein>
    <submittedName>
        <fullName evidence="1">Uncharacterized protein</fullName>
    </submittedName>
</protein>
<organism evidence="1">
    <name type="scientific">Lepeophtheirus salmonis</name>
    <name type="common">Salmon louse</name>
    <name type="synonym">Caligus salmonis</name>
    <dbReference type="NCBI Taxonomy" id="72036"/>
    <lineage>
        <taxon>Eukaryota</taxon>
        <taxon>Metazoa</taxon>
        <taxon>Ecdysozoa</taxon>
        <taxon>Arthropoda</taxon>
        <taxon>Crustacea</taxon>
        <taxon>Multicrustacea</taxon>
        <taxon>Hexanauplia</taxon>
        <taxon>Copepoda</taxon>
        <taxon>Siphonostomatoida</taxon>
        <taxon>Caligidae</taxon>
        <taxon>Lepeophtheirus</taxon>
    </lineage>
</organism>
<dbReference type="AlphaFoldDB" id="A0A0K2UXW2"/>